<feature type="region of interest" description="Disordered" evidence="1">
    <location>
        <begin position="91"/>
        <end position="110"/>
    </location>
</feature>
<gene>
    <name evidence="2" type="ORF">PR048_021023</name>
</gene>
<reference evidence="2 3" key="1">
    <citation type="submission" date="2023-02" db="EMBL/GenBank/DDBJ databases">
        <title>LHISI_Scaffold_Assembly.</title>
        <authorList>
            <person name="Stuart O.P."/>
            <person name="Cleave R."/>
            <person name="Magrath M.J.L."/>
            <person name="Mikheyev A.S."/>
        </authorList>
    </citation>
    <scope>NUCLEOTIDE SEQUENCE [LARGE SCALE GENOMIC DNA]</scope>
    <source>
        <strain evidence="2">Daus_M_001</strain>
        <tissue evidence="2">Leg muscle</tissue>
    </source>
</reference>
<organism evidence="2 3">
    <name type="scientific">Dryococelus australis</name>
    <dbReference type="NCBI Taxonomy" id="614101"/>
    <lineage>
        <taxon>Eukaryota</taxon>
        <taxon>Metazoa</taxon>
        <taxon>Ecdysozoa</taxon>
        <taxon>Arthropoda</taxon>
        <taxon>Hexapoda</taxon>
        <taxon>Insecta</taxon>
        <taxon>Pterygota</taxon>
        <taxon>Neoptera</taxon>
        <taxon>Polyneoptera</taxon>
        <taxon>Phasmatodea</taxon>
        <taxon>Verophasmatodea</taxon>
        <taxon>Anareolatae</taxon>
        <taxon>Phasmatidae</taxon>
        <taxon>Eurycanthinae</taxon>
        <taxon>Dryococelus</taxon>
    </lineage>
</organism>
<evidence type="ECO:0000313" key="3">
    <source>
        <dbReference type="Proteomes" id="UP001159363"/>
    </source>
</evidence>
<feature type="non-terminal residue" evidence="2">
    <location>
        <position position="110"/>
    </location>
</feature>
<evidence type="ECO:0000313" key="2">
    <source>
        <dbReference type="EMBL" id="KAJ8876578.1"/>
    </source>
</evidence>
<keyword evidence="3" id="KW-1185">Reference proteome</keyword>
<sequence>MIDLKTLAPDLLKNKSIIIEGNRYNHEYPEFRTIRTTGRGHPPSIPANMPTLYKTQLPIPASKKQDLLQLCTANVISVEFHGWYKSLPADTYKKDYAPEPSSISDDSDES</sequence>
<name>A0ABQ9GX43_9NEOP</name>
<protein>
    <submittedName>
        <fullName evidence="2">Uncharacterized protein</fullName>
    </submittedName>
</protein>
<accession>A0ABQ9GX43</accession>
<dbReference type="EMBL" id="JARBHB010000008">
    <property type="protein sequence ID" value="KAJ8876578.1"/>
    <property type="molecule type" value="Genomic_DNA"/>
</dbReference>
<evidence type="ECO:0000256" key="1">
    <source>
        <dbReference type="SAM" id="MobiDB-lite"/>
    </source>
</evidence>
<dbReference type="Proteomes" id="UP001159363">
    <property type="component" value="Chromosome 7"/>
</dbReference>
<comment type="caution">
    <text evidence="2">The sequence shown here is derived from an EMBL/GenBank/DDBJ whole genome shotgun (WGS) entry which is preliminary data.</text>
</comment>
<proteinExistence type="predicted"/>